<evidence type="ECO:0000313" key="2">
    <source>
        <dbReference type="Proteomes" id="UP000589626"/>
    </source>
</evidence>
<proteinExistence type="predicted"/>
<protein>
    <submittedName>
        <fullName evidence="1">Uncharacterized protein</fullName>
    </submittedName>
</protein>
<sequence length="152" mass="16347">MSRTSPRLWLGAAAVLLIVAVVLIRAGNNGTHESESIGDADRDGWQTIEYRGVRVDVPDDWERKDTDGCPYVIERWGPEDSTTCGEDFGVGVSLLPSENFDAIVEPGEVRRDPGGGIHWSGYVLVAPLALAADGSREVVEAVLSSARGAELR</sequence>
<dbReference type="Proteomes" id="UP000589626">
    <property type="component" value="Unassembled WGS sequence"/>
</dbReference>
<keyword evidence="2" id="KW-1185">Reference proteome</keyword>
<reference evidence="1 2" key="1">
    <citation type="submission" date="2020-08" db="EMBL/GenBank/DDBJ databases">
        <title>Sequencing the genomes of 1000 actinobacteria strains.</title>
        <authorList>
            <person name="Klenk H.-P."/>
        </authorList>
    </citation>
    <scope>NUCLEOTIDE SEQUENCE [LARGE SCALE GENOMIC DNA]</scope>
    <source>
        <strain evidence="1 2">DSM 105498</strain>
    </source>
</reference>
<dbReference type="AlphaFoldDB" id="A0A7W4W285"/>
<evidence type="ECO:0000313" key="1">
    <source>
        <dbReference type="EMBL" id="MBB3045599.1"/>
    </source>
</evidence>
<comment type="caution">
    <text evidence="1">The sequence shown here is derived from an EMBL/GenBank/DDBJ whole genome shotgun (WGS) entry which is preliminary data.</text>
</comment>
<organism evidence="1 2">
    <name type="scientific">Nocardioides soli</name>
    <dbReference type="NCBI Taxonomy" id="1036020"/>
    <lineage>
        <taxon>Bacteria</taxon>
        <taxon>Bacillati</taxon>
        <taxon>Actinomycetota</taxon>
        <taxon>Actinomycetes</taxon>
        <taxon>Propionibacteriales</taxon>
        <taxon>Nocardioidaceae</taxon>
        <taxon>Nocardioides</taxon>
    </lineage>
</organism>
<accession>A0A7W4W285</accession>
<dbReference type="EMBL" id="JACHWR010000013">
    <property type="protein sequence ID" value="MBB3045599.1"/>
    <property type="molecule type" value="Genomic_DNA"/>
</dbReference>
<gene>
    <name evidence="1" type="ORF">FHU40_005459</name>
</gene>
<name>A0A7W4W285_9ACTN</name>
<dbReference type="RefSeq" id="WP_183595584.1">
    <property type="nucleotide sequence ID" value="NZ_JACHWR010000013.1"/>
</dbReference>